<evidence type="ECO:0000256" key="2">
    <source>
        <dbReference type="ARBA" id="ARBA00022676"/>
    </source>
</evidence>
<dbReference type="PANTHER" id="PTHR11926">
    <property type="entry name" value="GLUCOSYL/GLUCURONOSYL TRANSFERASES"/>
    <property type="match status" value="1"/>
</dbReference>
<dbReference type="FunFam" id="3.40.50.2000:FF:000019">
    <property type="entry name" value="Glycosyltransferase"/>
    <property type="match status" value="1"/>
</dbReference>
<dbReference type="EC" id="2.4.1.-" evidence="5"/>
<dbReference type="PANTHER" id="PTHR11926:SF1545">
    <property type="entry name" value="GLYCOSYLTRANSFERASE"/>
    <property type="match status" value="1"/>
</dbReference>
<proteinExistence type="inferred from homology"/>
<dbReference type="InterPro" id="IPR002213">
    <property type="entry name" value="UDP_glucos_trans"/>
</dbReference>
<dbReference type="EMBL" id="WOCE01000009">
    <property type="protein sequence ID" value="KAE9606980.1"/>
    <property type="molecule type" value="Genomic_DNA"/>
</dbReference>
<comment type="similarity">
    <text evidence="1 4">Belongs to the UDP-glycosyltransferase family.</text>
</comment>
<comment type="caution">
    <text evidence="6">The sequence shown here is derived from an EMBL/GenBank/DDBJ whole genome shotgun (WGS) entry which is preliminary data.</text>
</comment>
<dbReference type="GO" id="GO:0080043">
    <property type="term" value="F:quercetin 3-O-glucosyltransferase activity"/>
    <property type="evidence" value="ECO:0007669"/>
    <property type="project" value="TreeGrafter"/>
</dbReference>
<keyword evidence="7" id="KW-1185">Reference proteome</keyword>
<dbReference type="GO" id="GO:0080044">
    <property type="term" value="F:quercetin 7-O-glucosyltransferase activity"/>
    <property type="evidence" value="ECO:0007669"/>
    <property type="project" value="TreeGrafter"/>
</dbReference>
<evidence type="ECO:0000256" key="3">
    <source>
        <dbReference type="ARBA" id="ARBA00022679"/>
    </source>
</evidence>
<dbReference type="InterPro" id="IPR035595">
    <property type="entry name" value="UDP_glycos_trans_CS"/>
</dbReference>
<evidence type="ECO:0000256" key="1">
    <source>
        <dbReference type="ARBA" id="ARBA00009995"/>
    </source>
</evidence>
<protein>
    <recommendedName>
        <fullName evidence="5">Glycosyltransferase</fullName>
        <ecNumber evidence="5">2.4.1.-</ecNumber>
    </recommendedName>
</protein>
<keyword evidence="2 4" id="KW-0328">Glycosyltransferase</keyword>
<dbReference type="Proteomes" id="UP000447434">
    <property type="component" value="Chromosome 9"/>
</dbReference>
<evidence type="ECO:0000313" key="7">
    <source>
        <dbReference type="Proteomes" id="UP000447434"/>
    </source>
</evidence>
<dbReference type="CDD" id="cd03784">
    <property type="entry name" value="GT1_Gtf-like"/>
    <property type="match status" value="1"/>
</dbReference>
<evidence type="ECO:0000256" key="4">
    <source>
        <dbReference type="RuleBase" id="RU003718"/>
    </source>
</evidence>
<keyword evidence="3 4" id="KW-0808">Transferase</keyword>
<dbReference type="Pfam" id="PF00201">
    <property type="entry name" value="UDPGT"/>
    <property type="match status" value="1"/>
</dbReference>
<dbReference type="SUPFAM" id="SSF53756">
    <property type="entry name" value="UDP-Glycosyltransferase/glycogen phosphorylase"/>
    <property type="match status" value="1"/>
</dbReference>
<name>A0A6A4PZN5_LUPAL</name>
<evidence type="ECO:0000256" key="5">
    <source>
        <dbReference type="RuleBase" id="RU362057"/>
    </source>
</evidence>
<dbReference type="OrthoDB" id="5835829at2759"/>
<accession>A0A6A4PZN5</accession>
<gene>
    <name evidence="6" type="ORF">Lalb_Chr09g0325261</name>
</gene>
<dbReference type="Gene3D" id="3.40.50.2000">
    <property type="entry name" value="Glycogen Phosphorylase B"/>
    <property type="match status" value="2"/>
</dbReference>
<dbReference type="GO" id="GO:0032787">
    <property type="term" value="P:monocarboxylic acid metabolic process"/>
    <property type="evidence" value="ECO:0007669"/>
    <property type="project" value="UniProtKB-ARBA"/>
</dbReference>
<dbReference type="PROSITE" id="PS00375">
    <property type="entry name" value="UDPGT"/>
    <property type="match status" value="1"/>
</dbReference>
<evidence type="ECO:0000313" key="6">
    <source>
        <dbReference type="EMBL" id="KAE9606980.1"/>
    </source>
</evidence>
<organism evidence="6 7">
    <name type="scientific">Lupinus albus</name>
    <name type="common">White lupine</name>
    <name type="synonym">Lupinus termis</name>
    <dbReference type="NCBI Taxonomy" id="3870"/>
    <lineage>
        <taxon>Eukaryota</taxon>
        <taxon>Viridiplantae</taxon>
        <taxon>Streptophyta</taxon>
        <taxon>Embryophyta</taxon>
        <taxon>Tracheophyta</taxon>
        <taxon>Spermatophyta</taxon>
        <taxon>Magnoliopsida</taxon>
        <taxon>eudicotyledons</taxon>
        <taxon>Gunneridae</taxon>
        <taxon>Pentapetalae</taxon>
        <taxon>rosids</taxon>
        <taxon>fabids</taxon>
        <taxon>Fabales</taxon>
        <taxon>Fabaceae</taxon>
        <taxon>Papilionoideae</taxon>
        <taxon>50 kb inversion clade</taxon>
        <taxon>genistoids sensu lato</taxon>
        <taxon>core genistoids</taxon>
        <taxon>Genisteae</taxon>
        <taxon>Lupinus</taxon>
    </lineage>
</organism>
<reference evidence="7" key="1">
    <citation type="journal article" date="2020" name="Nat. Commun.">
        <title>Genome sequence of the cluster root forming white lupin.</title>
        <authorList>
            <person name="Hufnagel B."/>
            <person name="Marques A."/>
            <person name="Soriano A."/>
            <person name="Marques L."/>
            <person name="Divol F."/>
            <person name="Doumas P."/>
            <person name="Sallet E."/>
            <person name="Mancinotti D."/>
            <person name="Carrere S."/>
            <person name="Marande W."/>
            <person name="Arribat S."/>
            <person name="Keller J."/>
            <person name="Huneau C."/>
            <person name="Blein T."/>
            <person name="Aime D."/>
            <person name="Laguerre M."/>
            <person name="Taylor J."/>
            <person name="Schubert V."/>
            <person name="Nelson M."/>
            <person name="Geu-Flores F."/>
            <person name="Crespi M."/>
            <person name="Gallardo-Guerrero K."/>
            <person name="Delaux P.-M."/>
            <person name="Salse J."/>
            <person name="Berges H."/>
            <person name="Guyot R."/>
            <person name="Gouzy J."/>
            <person name="Peret B."/>
        </authorList>
    </citation>
    <scope>NUCLEOTIDE SEQUENCE [LARGE SCALE GENOMIC DNA]</scope>
    <source>
        <strain evidence="7">cv. Amiga</strain>
    </source>
</reference>
<dbReference type="AlphaFoldDB" id="A0A6A4PZN5"/>
<sequence>MEKKTIAKKVHCLVLAYPGQGHINPMLQFSKLLQHEGVKVTLATTTFYSKNMQKLPTSITFETISDGFDNGRVGVAKSLKEYIDTFWQVGQQTLEELIEKLGRKGNHVDCLIYDSFLPWGIDVAKKCGIVGAVFLTQTLAVSSIYYHFNIGKLQVPITKHGVSLPELPQLQLEDLPSFFCSYAEDSITLDFLSAQFSDIYKADWVLCNTLYELEKEMINWTMMIWPKLRTIGPSIPSMFINKRIENDEDYGDAQFTNEECLKWLDDKPKVSVVYISFGTMVAINDEQIEELAYGLKDSGSYFLWAIRASEQTKLPKGFELKSEKGLVVAWCSQLKILAHEAISCFVTHCGWNSSLEALSLGVPMIAMPQWSDQYTNAKFIADVWKIGIRAKVDEKKIVTREVLKHCIWEIMDSDRGKEVKSNVIQWKTLAVGAVGEGGSSHKNIKEFMDALFHLQTACSESQIASSSIK</sequence>
<dbReference type="FunFam" id="3.40.50.2000:FF:000057">
    <property type="entry name" value="Glycosyltransferase"/>
    <property type="match status" value="1"/>
</dbReference>